<gene>
    <name evidence="2" type="ORF">S03H2_72121</name>
</gene>
<dbReference type="AlphaFoldDB" id="X1LU04"/>
<name>X1LU04_9ZZZZ</name>
<keyword evidence="1" id="KW-0472">Membrane</keyword>
<keyword evidence="1" id="KW-0812">Transmembrane</keyword>
<feature type="non-terminal residue" evidence="2">
    <location>
        <position position="1"/>
    </location>
</feature>
<accession>X1LU04</accession>
<evidence type="ECO:0000256" key="1">
    <source>
        <dbReference type="SAM" id="Phobius"/>
    </source>
</evidence>
<dbReference type="EMBL" id="BARU01048589">
    <property type="protein sequence ID" value="GAH97598.1"/>
    <property type="molecule type" value="Genomic_DNA"/>
</dbReference>
<protein>
    <submittedName>
        <fullName evidence="2">Uncharacterized protein</fullName>
    </submittedName>
</protein>
<organism evidence="2">
    <name type="scientific">marine sediment metagenome</name>
    <dbReference type="NCBI Taxonomy" id="412755"/>
    <lineage>
        <taxon>unclassified sequences</taxon>
        <taxon>metagenomes</taxon>
        <taxon>ecological metagenomes</taxon>
    </lineage>
</organism>
<proteinExistence type="predicted"/>
<keyword evidence="1" id="KW-1133">Transmembrane helix</keyword>
<sequence length="40" mass="4254">ALGNDSVISWTLLAVVAAYYGIDLTPAIKLGRRGKPDNHS</sequence>
<evidence type="ECO:0000313" key="2">
    <source>
        <dbReference type="EMBL" id="GAH97598.1"/>
    </source>
</evidence>
<reference evidence="2" key="1">
    <citation type="journal article" date="2014" name="Front. Microbiol.">
        <title>High frequency of phylogenetically diverse reductive dehalogenase-homologous genes in deep subseafloor sedimentary metagenomes.</title>
        <authorList>
            <person name="Kawai M."/>
            <person name="Futagami T."/>
            <person name="Toyoda A."/>
            <person name="Takaki Y."/>
            <person name="Nishi S."/>
            <person name="Hori S."/>
            <person name="Arai W."/>
            <person name="Tsubouchi T."/>
            <person name="Morono Y."/>
            <person name="Uchiyama I."/>
            <person name="Ito T."/>
            <person name="Fujiyama A."/>
            <person name="Inagaki F."/>
            <person name="Takami H."/>
        </authorList>
    </citation>
    <scope>NUCLEOTIDE SEQUENCE</scope>
    <source>
        <strain evidence="2">Expedition CK06-06</strain>
    </source>
</reference>
<comment type="caution">
    <text evidence="2">The sequence shown here is derived from an EMBL/GenBank/DDBJ whole genome shotgun (WGS) entry which is preliminary data.</text>
</comment>
<feature type="transmembrane region" description="Helical" evidence="1">
    <location>
        <begin position="6"/>
        <end position="25"/>
    </location>
</feature>